<dbReference type="Pfam" id="PF12673">
    <property type="entry name" value="SipL"/>
    <property type="match status" value="1"/>
</dbReference>
<dbReference type="RefSeq" id="WP_015738854.1">
    <property type="nucleotide sequence ID" value="NC_013385.1"/>
</dbReference>
<evidence type="ECO:0000313" key="3">
    <source>
        <dbReference type="Proteomes" id="UP000002620"/>
    </source>
</evidence>
<feature type="domain" description="SipL SPOCS" evidence="1">
    <location>
        <begin position="29"/>
        <end position="102"/>
    </location>
</feature>
<dbReference type="InterPro" id="IPR024300">
    <property type="entry name" value="SipL_SPOCS_dom"/>
</dbReference>
<evidence type="ECO:0000259" key="1">
    <source>
        <dbReference type="Pfam" id="PF12673"/>
    </source>
</evidence>
<proteinExistence type="predicted"/>
<accession>C9RCK0</accession>
<organism evidence="2 3">
    <name type="scientific">Ammonifex degensii (strain DSM 10501 / KC4)</name>
    <dbReference type="NCBI Taxonomy" id="429009"/>
    <lineage>
        <taxon>Bacteria</taxon>
        <taxon>Bacillati</taxon>
        <taxon>Bacillota</taxon>
        <taxon>Clostridia</taxon>
        <taxon>Thermoanaerobacterales</taxon>
        <taxon>Thermoanaerobacteraceae</taxon>
        <taxon>Ammonifex</taxon>
    </lineage>
</organism>
<dbReference type="eggNOG" id="ENOG5033SRB">
    <property type="taxonomic scope" value="Bacteria"/>
</dbReference>
<dbReference type="OrthoDB" id="1785142at2"/>
<dbReference type="HOGENOM" id="CLU_1631907_0_0_9"/>
<dbReference type="Proteomes" id="UP000002620">
    <property type="component" value="Chromosome"/>
</dbReference>
<protein>
    <recommendedName>
        <fullName evidence="1">SipL SPOCS domain-containing protein</fullName>
    </recommendedName>
</protein>
<name>C9RCK0_AMMDK</name>
<dbReference type="KEGG" id="adg:Adeg_0837"/>
<dbReference type="EMBL" id="CP001785">
    <property type="protein sequence ID" value="ACX51977.1"/>
    <property type="molecule type" value="Genomic_DNA"/>
</dbReference>
<keyword evidence="3" id="KW-1185">Reference proteome</keyword>
<dbReference type="AlphaFoldDB" id="C9RCK0"/>
<dbReference type="STRING" id="429009.Adeg_0837"/>
<gene>
    <name evidence="2" type="ordered locus">Adeg_0837</name>
</gene>
<sequence>MPYYQVDEVVGIGSTQILLVRDITFAVPVYEVIEELFTVNITDCHVCTDKVIFNGAVEKNIVYKTPPGVTGEGTIAYHKEDFTFSGFVTVPGAKPGDKCQIEKAEVGDCRFLIPATPPPYISAKQKFIVDIAIKVIRTLEQPTI</sequence>
<reference evidence="2 3" key="1">
    <citation type="submission" date="2009-10" db="EMBL/GenBank/DDBJ databases">
        <title>Complete sequence of chromosome of Ammonifex degensii KC4.</title>
        <authorList>
            <consortium name="US DOE Joint Genome Institute"/>
            <person name="Kerfeld C."/>
            <person name="Goodner B."/>
            <person name="Huber H."/>
            <person name="Stetter K."/>
            <person name="Lucas S."/>
            <person name="Copeland A."/>
            <person name="Lapidus A."/>
            <person name="Glavina del Rio T."/>
            <person name="Dalin E."/>
            <person name="Tice H."/>
            <person name="Bruce D."/>
            <person name="Goodwin L."/>
            <person name="Pitluck S."/>
            <person name="Saunders E."/>
            <person name="Brettin T."/>
            <person name="Detter J.C."/>
            <person name="Han C."/>
            <person name="Larimer F."/>
            <person name="Land M."/>
            <person name="Hauser L."/>
            <person name="Kyrpides N."/>
            <person name="Ovchinnikova G."/>
            <person name="Richardson P."/>
        </authorList>
    </citation>
    <scope>NUCLEOTIDE SEQUENCE [LARGE SCALE GENOMIC DNA]</scope>
    <source>
        <strain evidence="3">DSM 10501 / KC4</strain>
    </source>
</reference>
<evidence type="ECO:0000313" key="2">
    <source>
        <dbReference type="EMBL" id="ACX51977.1"/>
    </source>
</evidence>